<comment type="caution">
    <text evidence="7">Lacks conserved residue(s) required for the propagation of feature annotation.</text>
</comment>
<feature type="transmembrane region" description="Helical" evidence="7">
    <location>
        <begin position="88"/>
        <end position="112"/>
    </location>
</feature>
<evidence type="ECO:0000313" key="10">
    <source>
        <dbReference type="Proteomes" id="UP000011651"/>
    </source>
</evidence>
<evidence type="ECO:0000313" key="9">
    <source>
        <dbReference type="EMBL" id="ELY22652.1"/>
    </source>
</evidence>
<keyword evidence="2" id="KW-1003">Cell membrane</keyword>
<dbReference type="PATRIC" id="fig|1204738.3.peg.418"/>
<evidence type="ECO:0000256" key="5">
    <source>
        <dbReference type="ARBA" id="ARBA00022989"/>
    </source>
</evidence>
<proteinExistence type="inferred from homology"/>
<dbReference type="Proteomes" id="UP000011651">
    <property type="component" value="Unassembled WGS sequence"/>
</dbReference>
<evidence type="ECO:0000256" key="6">
    <source>
        <dbReference type="ARBA" id="ARBA00023136"/>
    </source>
</evidence>
<keyword evidence="3 7" id="KW-0997">Cell inner membrane</keyword>
<evidence type="ECO:0000259" key="8">
    <source>
        <dbReference type="Pfam" id="PF06808"/>
    </source>
</evidence>
<keyword evidence="6 7" id="KW-0472">Membrane</keyword>
<organism evidence="9 10">
    <name type="scientific">Vreelandella titanicae BH1</name>
    <dbReference type="NCBI Taxonomy" id="1204738"/>
    <lineage>
        <taxon>Bacteria</taxon>
        <taxon>Pseudomonadati</taxon>
        <taxon>Pseudomonadota</taxon>
        <taxon>Gammaproteobacteria</taxon>
        <taxon>Oceanospirillales</taxon>
        <taxon>Halomonadaceae</taxon>
        <taxon>Vreelandella</taxon>
    </lineage>
</organism>
<comment type="function">
    <text evidence="7">Part of the tripartite ATP-independent periplasmic (TRAP) transport system.</text>
</comment>
<protein>
    <recommendedName>
        <fullName evidence="7">TRAP transporter large permease protein</fullName>
    </recommendedName>
</protein>
<dbReference type="EMBL" id="AOPO01000001">
    <property type="protein sequence ID" value="ELY22652.1"/>
    <property type="molecule type" value="Genomic_DNA"/>
</dbReference>
<feature type="transmembrane region" description="Helical" evidence="7">
    <location>
        <begin position="249"/>
        <end position="271"/>
    </location>
</feature>
<dbReference type="PANTHER" id="PTHR33362">
    <property type="entry name" value="SIALIC ACID TRAP TRANSPORTER PERMEASE PROTEIN SIAT-RELATED"/>
    <property type="match status" value="1"/>
</dbReference>
<comment type="subcellular location">
    <subcellularLocation>
        <location evidence="1 7">Cell inner membrane</location>
        <topology evidence="1 7">Multi-pass membrane protein</topology>
    </subcellularLocation>
</comment>
<comment type="subunit">
    <text evidence="7">The complex comprises the extracytoplasmic solute receptor protein and the two transmembrane proteins.</text>
</comment>
<dbReference type="GO" id="GO:0022857">
    <property type="term" value="F:transmembrane transporter activity"/>
    <property type="evidence" value="ECO:0007669"/>
    <property type="project" value="UniProtKB-UniRule"/>
</dbReference>
<evidence type="ECO:0000256" key="1">
    <source>
        <dbReference type="ARBA" id="ARBA00004429"/>
    </source>
</evidence>
<keyword evidence="5 7" id="KW-1133">Transmembrane helix</keyword>
<dbReference type="NCBIfam" id="TIGR00786">
    <property type="entry name" value="dctM"/>
    <property type="match status" value="1"/>
</dbReference>
<gene>
    <name evidence="9" type="ORF">HALTITAN_0279</name>
</gene>
<feature type="transmembrane region" description="Helical" evidence="7">
    <location>
        <begin position="205"/>
        <end position="229"/>
    </location>
</feature>
<name>L9UD73_9GAMM</name>
<evidence type="ECO:0000256" key="7">
    <source>
        <dbReference type="RuleBase" id="RU369079"/>
    </source>
</evidence>
<keyword evidence="7" id="KW-0813">Transport</keyword>
<feature type="transmembrane region" description="Helical" evidence="7">
    <location>
        <begin position="392"/>
        <end position="417"/>
    </location>
</feature>
<keyword evidence="4 7" id="KW-0812">Transmembrane</keyword>
<reference evidence="9 10" key="1">
    <citation type="journal article" date="2013" name="Genome Announc.">
        <title>Draft Genome of the Marine Gammaproteobacterium Halomonas titanicae.</title>
        <authorList>
            <person name="Sanchez-Porro C."/>
            <person name="de la Haba R.R."/>
            <person name="Cruz-Hernandez N."/>
            <person name="Gonzalez J.M."/>
            <person name="Reyes-Guirao C."/>
            <person name="Navarro-Sampedro L."/>
            <person name="Carballo M."/>
            <person name="Ventosa A."/>
        </authorList>
    </citation>
    <scope>NUCLEOTIDE SEQUENCE [LARGE SCALE GENOMIC DNA]</scope>
    <source>
        <strain evidence="9 10">BH1</strain>
    </source>
</reference>
<accession>L9UD73</accession>
<feature type="transmembrane region" description="Helical" evidence="7">
    <location>
        <begin position="37"/>
        <end position="67"/>
    </location>
</feature>
<sequence length="464" mass="48770">MDPADAAACGPVRDDPIPVRTCLAATRHRRTALMDAIIAFSVLLLLILGGLWVHFAVGAAALGYLWLMKGFAGWNALGMVSWGASNSFTLAAIPLFILMAEILLGSGLSGRLYNGIAPFMRRLPGGLLHTNIIGSGIFAAVAGGSAPTAAAMSTVALPALSARGYQKRIIAGSLAAGGTLGILIPPSITMIIYATFTETSIAKLFAAGLVPGILLAGCYSLFIAARSLLNPSLVPRDTTQLRLSDYLKAALDVVPFMILISFVLGSIYSGIATPTEAGAVGVVGAVVIAAAYRRLSLSILRKAISRTLVMSGNVLFIVFISMIFAYATALSGVGEDLVSWVSEADMSPFAFLMILLVTFAILGCFMEGLGMIAIIVPVIFPVLMAMNIDPVWFGVFVVILVELGQLTPPLGIILFVVASSDPTVKVEDVVMGVLPFFLIILAFLVLLIWFPDIALWLPTTTFGG</sequence>
<evidence type="ECO:0000256" key="3">
    <source>
        <dbReference type="ARBA" id="ARBA00022519"/>
    </source>
</evidence>
<feature type="domain" description="TRAP C4-dicarboxylate transport system permease DctM subunit" evidence="8">
    <location>
        <begin position="41"/>
        <end position="453"/>
    </location>
</feature>
<evidence type="ECO:0000256" key="4">
    <source>
        <dbReference type="ARBA" id="ARBA00022692"/>
    </source>
</evidence>
<comment type="similarity">
    <text evidence="7">Belongs to the TRAP transporter large permease family.</text>
</comment>
<comment type="caution">
    <text evidence="9">The sequence shown here is derived from an EMBL/GenBank/DDBJ whole genome shotgun (WGS) entry which is preliminary data.</text>
</comment>
<dbReference type="PANTHER" id="PTHR33362:SF5">
    <property type="entry name" value="C4-DICARBOXYLATE TRAP TRANSPORTER LARGE PERMEASE PROTEIN DCTM"/>
    <property type="match status" value="1"/>
</dbReference>
<feature type="transmembrane region" description="Helical" evidence="7">
    <location>
        <begin position="169"/>
        <end position="193"/>
    </location>
</feature>
<dbReference type="PIRSF" id="PIRSF006066">
    <property type="entry name" value="HI0050"/>
    <property type="match status" value="1"/>
</dbReference>
<feature type="transmembrane region" description="Helical" evidence="7">
    <location>
        <begin position="349"/>
        <end position="380"/>
    </location>
</feature>
<evidence type="ECO:0000256" key="2">
    <source>
        <dbReference type="ARBA" id="ARBA00022475"/>
    </source>
</evidence>
<dbReference type="GO" id="GO:0005886">
    <property type="term" value="C:plasma membrane"/>
    <property type="evidence" value="ECO:0007669"/>
    <property type="project" value="UniProtKB-SubCell"/>
</dbReference>
<feature type="transmembrane region" description="Helical" evidence="7">
    <location>
        <begin position="429"/>
        <end position="450"/>
    </location>
</feature>
<dbReference type="AlphaFoldDB" id="L9UD73"/>
<dbReference type="Pfam" id="PF06808">
    <property type="entry name" value="DctM"/>
    <property type="match status" value="1"/>
</dbReference>
<feature type="transmembrane region" description="Helical" evidence="7">
    <location>
        <begin position="277"/>
        <end position="295"/>
    </location>
</feature>
<dbReference type="InterPro" id="IPR010656">
    <property type="entry name" value="DctM"/>
</dbReference>
<feature type="transmembrane region" description="Helical" evidence="7">
    <location>
        <begin position="307"/>
        <end position="329"/>
    </location>
</feature>
<dbReference type="InterPro" id="IPR004681">
    <property type="entry name" value="TRAP_DctM"/>
</dbReference>